<dbReference type="AlphaFoldDB" id="A0AA97F9G6"/>
<evidence type="ECO:0000259" key="2">
    <source>
        <dbReference type="Pfam" id="PF05299"/>
    </source>
</evidence>
<keyword evidence="1" id="KW-0732">Signal</keyword>
<evidence type="ECO:0000259" key="3">
    <source>
        <dbReference type="Pfam" id="PF17899"/>
    </source>
</evidence>
<dbReference type="InterPro" id="IPR027268">
    <property type="entry name" value="Peptidase_M4/M1_CTD_sf"/>
</dbReference>
<name>A0AA97F9G6_9SPHN</name>
<evidence type="ECO:0000313" key="5">
    <source>
        <dbReference type="Proteomes" id="UP001302429"/>
    </source>
</evidence>
<proteinExistence type="predicted"/>
<accession>A0AA97F9G6</accession>
<dbReference type="EMBL" id="CP136594">
    <property type="protein sequence ID" value="WOE75728.1"/>
    <property type="molecule type" value="Genomic_DNA"/>
</dbReference>
<feature type="chain" id="PRO_5041745190" evidence="1">
    <location>
        <begin position="25"/>
        <end position="652"/>
    </location>
</feature>
<dbReference type="Pfam" id="PF05299">
    <property type="entry name" value="Peptidase_M61"/>
    <property type="match status" value="1"/>
</dbReference>
<dbReference type="InterPro" id="IPR024191">
    <property type="entry name" value="Peptidase_M61"/>
</dbReference>
<dbReference type="InterPro" id="IPR040756">
    <property type="entry name" value="Peptidase_M61_N"/>
</dbReference>
<protein>
    <submittedName>
        <fullName evidence="4">Peptidase M61</fullName>
    </submittedName>
</protein>
<dbReference type="Proteomes" id="UP001302429">
    <property type="component" value="Chromosome"/>
</dbReference>
<dbReference type="SUPFAM" id="SSF50156">
    <property type="entry name" value="PDZ domain-like"/>
    <property type="match status" value="1"/>
</dbReference>
<dbReference type="InterPro" id="IPR007963">
    <property type="entry name" value="Peptidase_M61_catalytic"/>
</dbReference>
<organism evidence="4 5">
    <name type="scientific">Alterisphingorhabdus coralli</name>
    <dbReference type="NCBI Taxonomy" id="3071408"/>
    <lineage>
        <taxon>Bacteria</taxon>
        <taxon>Pseudomonadati</taxon>
        <taxon>Pseudomonadota</taxon>
        <taxon>Alphaproteobacteria</taxon>
        <taxon>Sphingomonadales</taxon>
        <taxon>Sphingomonadaceae</taxon>
        <taxon>Alterisphingorhabdus (ex Yan et al. 2024)</taxon>
    </lineage>
</organism>
<dbReference type="Pfam" id="PF17899">
    <property type="entry name" value="Peptidase_M61_N"/>
    <property type="match status" value="1"/>
</dbReference>
<evidence type="ECO:0000256" key="1">
    <source>
        <dbReference type="SAM" id="SignalP"/>
    </source>
</evidence>
<dbReference type="PIRSF" id="PIRSF016493">
    <property type="entry name" value="Glycyl_aminpptds"/>
    <property type="match status" value="1"/>
</dbReference>
<dbReference type="RefSeq" id="WP_317082878.1">
    <property type="nucleotide sequence ID" value="NZ_CP136594.1"/>
</dbReference>
<dbReference type="Gene3D" id="2.60.40.3650">
    <property type="match status" value="1"/>
</dbReference>
<dbReference type="InterPro" id="IPR036034">
    <property type="entry name" value="PDZ_sf"/>
</dbReference>
<evidence type="ECO:0000313" key="4">
    <source>
        <dbReference type="EMBL" id="WOE75728.1"/>
    </source>
</evidence>
<dbReference type="Gene3D" id="1.10.390.10">
    <property type="entry name" value="Neutral Protease Domain 2"/>
    <property type="match status" value="1"/>
</dbReference>
<feature type="domain" description="Peptidase M61 catalytic" evidence="2">
    <location>
        <begin position="318"/>
        <end position="434"/>
    </location>
</feature>
<reference evidence="4 5" key="1">
    <citation type="submission" date="2023-10" db="EMBL/GenBank/DDBJ databases">
        <title>Complete genome sequence of a Sphingomonadaceae bacterium.</title>
        <authorList>
            <person name="Yan C."/>
        </authorList>
    </citation>
    <scope>NUCLEOTIDE SEQUENCE [LARGE SCALE GENOMIC DNA]</scope>
    <source>
        <strain evidence="4 5">SCSIO 66989</strain>
    </source>
</reference>
<sequence length="652" mass="73943">MRFARLIVPALIASYCLIAQPLTAQQGNSKPSEEVYPDRIPEAQDKPFPGSMTLKVDARDVERGIFNVEQTISVPQPGTFTLLYPEWLPGKHAPRGEIEKLAGLMFFAGDQKLRWERDPAYVYAFHVTVPEGVDKITARFQFTSATKPSQGRVVVTPKMMNLQWNSMSLYPAGYYVRNIPVTATVAWPDGWRAGTALRRESKRDDTITYGTVDYETLVDSPVFAGAYFKRWKLSDRVWLNVVADAPEYLKASKEYIDAHRRLVAEAVHLFGSQQYDEYDFLLALTDEMGSIGLEHHRSSENGVDREYFTEWDKGVGRRGLLPHEMTHSWNGKYRRPSGIWTPDYRTPKRDNLLWVYEGQTQFWGYVLSARSGLYSKQDVLSALASIAATFDLRKGREWRPLIDTTHDPVVAARKPKPWTSWQRTEAYYNEGMLIWLEADGIIRRESGGTKSLQDFARAFFGGRDGDWGVVTYDYGDIINTLNQIQPYDWDGFFQPRLYSTTSEAPKNGLALGGYRLAYTPEQTPYLRDRERRGKNADHSYSLGMTVRSNGNISSVIWDSPAFYAGLTNAHKIIAVHEEDFSLDTLKAAINAARDGDAPPITLLVKKGERYKTVTMDYRGGLRYPRLEKITEEPGGLDLLLAPQVTAQEQGAD</sequence>
<keyword evidence="5" id="KW-1185">Reference proteome</keyword>
<feature type="domain" description="Peptidase M61 N-terminal" evidence="3">
    <location>
        <begin position="54"/>
        <end position="226"/>
    </location>
</feature>
<gene>
    <name evidence="4" type="ORF">RB602_03170</name>
</gene>
<feature type="signal peptide" evidence="1">
    <location>
        <begin position="1"/>
        <end position="24"/>
    </location>
</feature>
<dbReference type="KEGG" id="acoa:RB602_03170"/>